<organism evidence="2 3">
    <name type="scientific">Acinetobacter genomosp. 33YU</name>
    <dbReference type="NCBI Taxonomy" id="1675530"/>
    <lineage>
        <taxon>Bacteria</taxon>
        <taxon>Pseudomonadati</taxon>
        <taxon>Pseudomonadota</taxon>
        <taxon>Gammaproteobacteria</taxon>
        <taxon>Moraxellales</taxon>
        <taxon>Moraxellaceae</taxon>
        <taxon>Acinetobacter</taxon>
    </lineage>
</organism>
<dbReference type="PANTHER" id="PTHR22916">
    <property type="entry name" value="GLYCOSYLTRANSFERASE"/>
    <property type="match status" value="1"/>
</dbReference>
<dbReference type="InterPro" id="IPR001173">
    <property type="entry name" value="Glyco_trans_2-like"/>
</dbReference>
<dbReference type="SUPFAM" id="SSF53448">
    <property type="entry name" value="Nucleotide-diphospho-sugar transferases"/>
    <property type="match status" value="1"/>
</dbReference>
<proteinExistence type="predicted"/>
<dbReference type="PANTHER" id="PTHR22916:SF3">
    <property type="entry name" value="UDP-GLCNAC:BETAGAL BETA-1,3-N-ACETYLGLUCOSAMINYLTRANSFERASE-LIKE PROTEIN 1"/>
    <property type="match status" value="1"/>
</dbReference>
<protein>
    <recommendedName>
        <fullName evidence="1">Glycosyltransferase 2-like domain-containing protein</fullName>
    </recommendedName>
</protein>
<evidence type="ECO:0000259" key="1">
    <source>
        <dbReference type="Pfam" id="PF00535"/>
    </source>
</evidence>
<evidence type="ECO:0000313" key="2">
    <source>
        <dbReference type="EMBL" id="ONN53508.1"/>
    </source>
</evidence>
<keyword evidence="3" id="KW-1185">Reference proteome</keyword>
<dbReference type="CDD" id="cd00761">
    <property type="entry name" value="Glyco_tranf_GTA_type"/>
    <property type="match status" value="1"/>
</dbReference>
<comment type="caution">
    <text evidence="2">The sequence shown here is derived from an EMBL/GenBank/DDBJ whole genome shotgun (WGS) entry which is preliminary data.</text>
</comment>
<gene>
    <name evidence="2" type="ORF">AC058_14230</name>
</gene>
<accession>A0A1V2UU51</accession>
<dbReference type="InterPro" id="IPR029044">
    <property type="entry name" value="Nucleotide-diphossugar_trans"/>
</dbReference>
<dbReference type="EMBL" id="LFZS01000009">
    <property type="protein sequence ID" value="ONN53508.1"/>
    <property type="molecule type" value="Genomic_DNA"/>
</dbReference>
<reference evidence="2 3" key="1">
    <citation type="submission" date="2015-07" db="EMBL/GenBank/DDBJ databases">
        <title>Acinetobacter yuneri, a novel member of Acinetobacter calcoaceticus-Acinetobacter baumannii complex isolated from clinical specimen.</title>
        <authorList>
            <person name="Yu Y."/>
        </authorList>
    </citation>
    <scope>NUCLEOTIDE SEQUENCE [LARGE SCALE GENOMIC DNA]</scope>
    <source>
        <strain evidence="2 3">A362</strain>
    </source>
</reference>
<name>A0A1V2UU51_9GAMM</name>
<evidence type="ECO:0000313" key="3">
    <source>
        <dbReference type="Proteomes" id="UP000189376"/>
    </source>
</evidence>
<dbReference type="Pfam" id="PF00535">
    <property type="entry name" value="Glycos_transf_2"/>
    <property type="match status" value="1"/>
</dbReference>
<dbReference type="Proteomes" id="UP000189376">
    <property type="component" value="Unassembled WGS sequence"/>
</dbReference>
<feature type="domain" description="Glycosyltransferase 2-like" evidence="1">
    <location>
        <begin position="7"/>
        <end position="116"/>
    </location>
</feature>
<dbReference type="Gene3D" id="3.90.550.10">
    <property type="entry name" value="Spore Coat Polysaccharide Biosynthesis Protein SpsA, Chain A"/>
    <property type="match status" value="1"/>
</dbReference>
<dbReference type="RefSeq" id="WP_077169745.1">
    <property type="nucleotide sequence ID" value="NZ_LFZS01000009.1"/>
</dbReference>
<dbReference type="GO" id="GO:0016758">
    <property type="term" value="F:hexosyltransferase activity"/>
    <property type="evidence" value="ECO:0007669"/>
    <property type="project" value="UniProtKB-ARBA"/>
</dbReference>
<dbReference type="AlphaFoldDB" id="A0A1V2UU51"/>
<sequence>MKMPLLSIAIATKNRQKYCIEAIKSILAYNNPEIEIAIADNSETSEIKEFLEKLNSPFIKYFYHGKDDISSIDNFNRALELTSGDYVMLIGDDDSILPKAVEVAQWAKDNNIDSVCSRENLIYYWPNVLEEYPNGVMITPPSTGKITEINFRKHLNALLENGLQLYLLYPLPKTYHGLVKRSLMEEIKNRVGHYYGGLSPDLYSSIAVSCVANNHFIIDEPLSIAGVCAQSTTADNFKGLHSGSLEGIPHLKNRPNYVFSDRIPLYYSVNTIWAESGLKALEELNEKELLQKFNMHRLMAQAWIHNRKYISSIMKEKHQELLNKHGVRAFNSFFSFILATIYIFKNKFTRTVKELINKERPLKVEGVLNIIEVIEQHKKDCKE</sequence>